<sequence>MARAEVVQDAHSRKITMFNLAIVLALCLGSLTYGYTFSIVSTTLGQPSWFIYFDLTQDPTEAARYAYTNRIIGGMNACFSGGGFLGAIFVGWSSDYLGRKKTLLVGTPIAILGGALQGGAVNIAMFLAGRFLGGFAVGILVVLVPLFQSEIAPPATRGFLVAQHGVVLVLGYSLAAWIGVACFFSSNPHFQWRFPLIVQVIWPLAMLILTPFLPESPRWLLYKDRPAEAWKVVSKLHGSNEEGDDSAIASFAREEFYQMTHQVQADKAMAAGENLMTLFKKPSYRKRMICAFLTMFGAESTGILVIYNYSVLLYQGLGFKGSIPLVLAAAYVTVACIGNYINSMIIDRIGRKACLVIGFSGCLVTLCFEAAMSAEYIGKIPANNAGLGAGVFFLFLYITFYGCCIDATTYVYCSEIFPTHIRGRGLAFSLAVLFLSTIAYLEAAPTAFATVGWKYYLLFIILTAIHLPLIIWYFPETKGLSLEEIGERFGDEVVVHLTDLTEAERHELDEKIRAEKGGSLTAHVESRVVDEKGV</sequence>
<feature type="transmembrane region" description="Helical" evidence="8">
    <location>
        <begin position="192"/>
        <end position="213"/>
    </location>
</feature>
<feature type="domain" description="Major facilitator superfamily (MFS) profile" evidence="9">
    <location>
        <begin position="22"/>
        <end position="478"/>
    </location>
</feature>
<dbReference type="PANTHER" id="PTHR48022:SF38">
    <property type="entry name" value="MAJOR FACILITATOR SUPERFAMILY (MFS) PROFILE DOMAIN-CONTAINING PROTEIN-RELATED"/>
    <property type="match status" value="1"/>
</dbReference>
<proteinExistence type="inferred from homology"/>
<evidence type="ECO:0000313" key="10">
    <source>
        <dbReference type="EMBL" id="KAK5545861.1"/>
    </source>
</evidence>
<dbReference type="PRINTS" id="PR00171">
    <property type="entry name" value="SUGRTRNSPORT"/>
</dbReference>
<dbReference type="PANTHER" id="PTHR48022">
    <property type="entry name" value="PLASTIDIC GLUCOSE TRANSPORTER 4"/>
    <property type="match status" value="1"/>
</dbReference>
<feature type="transmembrane region" description="Helical" evidence="8">
    <location>
        <begin position="159"/>
        <end position="186"/>
    </location>
</feature>
<dbReference type="NCBIfam" id="TIGR00879">
    <property type="entry name" value="SP"/>
    <property type="match status" value="1"/>
</dbReference>
<dbReference type="InterPro" id="IPR036259">
    <property type="entry name" value="MFS_trans_sf"/>
</dbReference>
<feature type="transmembrane region" description="Helical" evidence="8">
    <location>
        <begin position="392"/>
        <end position="413"/>
    </location>
</feature>
<dbReference type="FunFam" id="1.20.1250.20:FF:000134">
    <property type="entry name" value="MFS sugar transporter protein"/>
    <property type="match status" value="1"/>
</dbReference>
<dbReference type="EMBL" id="JAXLQG010000001">
    <property type="protein sequence ID" value="KAK5545861.1"/>
    <property type="molecule type" value="Genomic_DNA"/>
</dbReference>
<accession>A0AAV9QNM2</accession>
<dbReference type="GO" id="GO:0016020">
    <property type="term" value="C:membrane"/>
    <property type="evidence" value="ECO:0007669"/>
    <property type="project" value="UniProtKB-SubCell"/>
</dbReference>
<comment type="caution">
    <text evidence="10">The sequence shown here is derived from an EMBL/GenBank/DDBJ whole genome shotgun (WGS) entry which is preliminary data.</text>
</comment>
<dbReference type="InterPro" id="IPR003663">
    <property type="entry name" value="Sugar/inositol_transpt"/>
</dbReference>
<dbReference type="GO" id="GO:0005351">
    <property type="term" value="F:carbohydrate:proton symporter activity"/>
    <property type="evidence" value="ECO:0007669"/>
    <property type="project" value="TreeGrafter"/>
</dbReference>
<evidence type="ECO:0000256" key="4">
    <source>
        <dbReference type="ARBA" id="ARBA00022692"/>
    </source>
</evidence>
<dbReference type="Pfam" id="PF00083">
    <property type="entry name" value="Sugar_tr"/>
    <property type="match status" value="1"/>
</dbReference>
<feature type="transmembrane region" description="Helical" evidence="8">
    <location>
        <begin position="321"/>
        <end position="341"/>
    </location>
</feature>
<feature type="transmembrane region" description="Helical" evidence="8">
    <location>
        <begin position="455"/>
        <end position="474"/>
    </location>
</feature>
<dbReference type="InterPro" id="IPR050360">
    <property type="entry name" value="MFS_Sugar_Transporters"/>
</dbReference>
<evidence type="ECO:0000256" key="7">
    <source>
        <dbReference type="RuleBase" id="RU003346"/>
    </source>
</evidence>
<feature type="transmembrane region" description="Helical" evidence="8">
    <location>
        <begin position="127"/>
        <end position="147"/>
    </location>
</feature>
<keyword evidence="6 8" id="KW-0472">Membrane</keyword>
<protein>
    <recommendedName>
        <fullName evidence="9">Major facilitator superfamily (MFS) profile domain-containing protein</fullName>
    </recommendedName>
</protein>
<feature type="transmembrane region" description="Helical" evidence="8">
    <location>
        <begin position="353"/>
        <end position="372"/>
    </location>
</feature>
<dbReference type="InterPro" id="IPR020846">
    <property type="entry name" value="MFS_dom"/>
</dbReference>
<dbReference type="PROSITE" id="PS50850">
    <property type="entry name" value="MFS"/>
    <property type="match status" value="1"/>
</dbReference>
<evidence type="ECO:0000256" key="6">
    <source>
        <dbReference type="ARBA" id="ARBA00023136"/>
    </source>
</evidence>
<comment type="similarity">
    <text evidence="2 7">Belongs to the major facilitator superfamily. Sugar transporter (TC 2.A.1.1) family.</text>
</comment>
<evidence type="ECO:0000313" key="11">
    <source>
        <dbReference type="Proteomes" id="UP001345827"/>
    </source>
</evidence>
<evidence type="ECO:0000256" key="1">
    <source>
        <dbReference type="ARBA" id="ARBA00004141"/>
    </source>
</evidence>
<organism evidence="10 11">
    <name type="scientific">Vermiconidia calcicola</name>
    <dbReference type="NCBI Taxonomy" id="1690605"/>
    <lineage>
        <taxon>Eukaryota</taxon>
        <taxon>Fungi</taxon>
        <taxon>Dikarya</taxon>
        <taxon>Ascomycota</taxon>
        <taxon>Pezizomycotina</taxon>
        <taxon>Dothideomycetes</taxon>
        <taxon>Dothideomycetidae</taxon>
        <taxon>Mycosphaerellales</taxon>
        <taxon>Extremaceae</taxon>
        <taxon>Vermiconidia</taxon>
    </lineage>
</organism>
<dbReference type="SUPFAM" id="SSF103473">
    <property type="entry name" value="MFS general substrate transporter"/>
    <property type="match status" value="1"/>
</dbReference>
<dbReference type="AlphaFoldDB" id="A0AAV9QNM2"/>
<evidence type="ECO:0000259" key="9">
    <source>
        <dbReference type="PROSITE" id="PS50850"/>
    </source>
</evidence>
<evidence type="ECO:0000256" key="5">
    <source>
        <dbReference type="ARBA" id="ARBA00022989"/>
    </source>
</evidence>
<keyword evidence="11" id="KW-1185">Reference proteome</keyword>
<reference evidence="10 11" key="1">
    <citation type="submission" date="2023-06" db="EMBL/GenBank/DDBJ databases">
        <title>Black Yeasts Isolated from many extreme environments.</title>
        <authorList>
            <person name="Coleine C."/>
            <person name="Stajich J.E."/>
            <person name="Selbmann L."/>
        </authorList>
    </citation>
    <scope>NUCLEOTIDE SEQUENCE [LARGE SCALE GENOMIC DNA]</scope>
    <source>
        <strain evidence="10 11">CCFEE 5887</strain>
    </source>
</reference>
<evidence type="ECO:0000256" key="3">
    <source>
        <dbReference type="ARBA" id="ARBA00022448"/>
    </source>
</evidence>
<name>A0AAV9QNM2_9PEZI</name>
<feature type="transmembrane region" description="Helical" evidence="8">
    <location>
        <begin position="288"/>
        <end position="309"/>
    </location>
</feature>
<keyword evidence="3 7" id="KW-0813">Transport</keyword>
<dbReference type="Proteomes" id="UP001345827">
    <property type="component" value="Unassembled WGS sequence"/>
</dbReference>
<keyword evidence="4 8" id="KW-0812">Transmembrane</keyword>
<feature type="transmembrane region" description="Helical" evidence="8">
    <location>
        <begin position="102"/>
        <end position="121"/>
    </location>
</feature>
<dbReference type="PROSITE" id="PS00216">
    <property type="entry name" value="SUGAR_TRANSPORT_1"/>
    <property type="match status" value="1"/>
</dbReference>
<feature type="transmembrane region" description="Helical" evidence="8">
    <location>
        <begin position="425"/>
        <end position="443"/>
    </location>
</feature>
<evidence type="ECO:0000256" key="2">
    <source>
        <dbReference type="ARBA" id="ARBA00010992"/>
    </source>
</evidence>
<dbReference type="Gene3D" id="1.20.1250.20">
    <property type="entry name" value="MFS general substrate transporter like domains"/>
    <property type="match status" value="1"/>
</dbReference>
<evidence type="ECO:0000256" key="8">
    <source>
        <dbReference type="SAM" id="Phobius"/>
    </source>
</evidence>
<dbReference type="InterPro" id="IPR005829">
    <property type="entry name" value="Sugar_transporter_CS"/>
</dbReference>
<feature type="transmembrane region" description="Helical" evidence="8">
    <location>
        <begin position="71"/>
        <end position="90"/>
    </location>
</feature>
<comment type="subcellular location">
    <subcellularLocation>
        <location evidence="1">Membrane</location>
        <topology evidence="1">Multi-pass membrane protein</topology>
    </subcellularLocation>
</comment>
<keyword evidence="5 8" id="KW-1133">Transmembrane helix</keyword>
<dbReference type="PROSITE" id="PS00217">
    <property type="entry name" value="SUGAR_TRANSPORT_2"/>
    <property type="match status" value="1"/>
</dbReference>
<gene>
    <name evidence="10" type="ORF">LTR25_000871</name>
</gene>
<dbReference type="InterPro" id="IPR005828">
    <property type="entry name" value="MFS_sugar_transport-like"/>
</dbReference>
<feature type="transmembrane region" description="Helical" evidence="8">
    <location>
        <begin position="20"/>
        <end position="40"/>
    </location>
</feature>